<gene>
    <name evidence="1" type="primary">pfkB</name>
    <name evidence="1" type="ORF">CS063_01275</name>
</gene>
<accession>A0AC61DK82</accession>
<evidence type="ECO:0000313" key="1">
    <source>
        <dbReference type="EMBL" id="PHV72137.1"/>
    </source>
</evidence>
<organism evidence="1 2">
    <name type="scientific">Sporanaerobium hydrogeniformans</name>
    <dbReference type="NCBI Taxonomy" id="3072179"/>
    <lineage>
        <taxon>Bacteria</taxon>
        <taxon>Bacillati</taxon>
        <taxon>Bacillota</taxon>
        <taxon>Clostridia</taxon>
        <taxon>Lachnospirales</taxon>
        <taxon>Lachnospiraceae</taxon>
        <taxon>Sporanaerobium</taxon>
    </lineage>
</organism>
<protein>
    <submittedName>
        <fullName evidence="1">1-phosphofructokinase</fullName>
    </submittedName>
</protein>
<proteinExistence type="predicted"/>
<name>A0AC61DK82_9FIRM</name>
<comment type="caution">
    <text evidence="1">The sequence shown here is derived from an EMBL/GenBank/DDBJ whole genome shotgun (WGS) entry which is preliminary data.</text>
</comment>
<dbReference type="Proteomes" id="UP000224460">
    <property type="component" value="Unassembled WGS sequence"/>
</dbReference>
<reference evidence="1" key="1">
    <citation type="submission" date="2017-10" db="EMBL/GenBank/DDBJ databases">
        <title>Genome sequence of cellulolytic Lachnospiraceae bacterium XHS1971 isolated from hotspring sediment.</title>
        <authorList>
            <person name="Vasudevan G."/>
            <person name="Joshi A.J."/>
            <person name="Hivarkar S."/>
            <person name="Lanjekar V.B."/>
            <person name="Dhakephalkar P.K."/>
            <person name="Dagar S."/>
        </authorList>
    </citation>
    <scope>NUCLEOTIDE SEQUENCE</scope>
    <source>
        <strain evidence="1">XHS1971</strain>
    </source>
</reference>
<keyword evidence="2" id="KW-1185">Reference proteome</keyword>
<sequence length="311" mass="33818">MITTVTLNVAIDKLYTVEDYKPYEVMRVKECTATPGGKGLNVTKVIQLLKEEVIATGFVGGHAGDWVLERLDERGISHQFVKVEAETRTCINIKDLLNGRHTEFLEPGFTLNAHEEARFIEKFKELLKTSEVVTLSGSIPKGIRATIYNELVDIAKKAGRKVIVDTSGNLLVEILKSKPTMIKPNRDELEAITKKKLQSLEEIAGVAKELQVAGIPIVAISLGKEGVLVVCEEGTYQGKPPVIEAVNTVGCGDSMIAGFAVGLVKGEAIEEIIKRAVAVSAANALTAATGSFEQADYERLLDQVTVKRWAD</sequence>
<dbReference type="EMBL" id="PEDL01000001">
    <property type="protein sequence ID" value="PHV72137.1"/>
    <property type="molecule type" value="Genomic_DNA"/>
</dbReference>
<evidence type="ECO:0000313" key="2">
    <source>
        <dbReference type="Proteomes" id="UP000224460"/>
    </source>
</evidence>